<dbReference type="SUPFAM" id="SSF53335">
    <property type="entry name" value="S-adenosyl-L-methionine-dependent methyltransferases"/>
    <property type="match status" value="1"/>
</dbReference>
<dbReference type="Gene3D" id="3.40.50.150">
    <property type="entry name" value="Vaccinia Virus protein VP39"/>
    <property type="match status" value="1"/>
</dbReference>
<evidence type="ECO:0008006" key="5">
    <source>
        <dbReference type="Google" id="ProtNLM"/>
    </source>
</evidence>
<keyword evidence="2" id="KW-0460">Magnesium</keyword>
<protein>
    <recommendedName>
        <fullName evidence="5">SAM dependent carboxyl methyltransferase</fullName>
    </recommendedName>
</protein>
<dbReference type="RefSeq" id="WP_188583114.1">
    <property type="nucleotide sequence ID" value="NZ_BMCT01000008.1"/>
</dbReference>
<accession>A0A917CBC4</accession>
<dbReference type="Gene3D" id="1.10.1200.270">
    <property type="entry name" value="Methyltransferase, alpha-helical capping domain"/>
    <property type="match status" value="1"/>
</dbReference>
<dbReference type="EMBL" id="BMCT01000008">
    <property type="protein sequence ID" value="GGF81167.1"/>
    <property type="molecule type" value="Genomic_DNA"/>
</dbReference>
<evidence type="ECO:0000256" key="1">
    <source>
        <dbReference type="ARBA" id="ARBA00022723"/>
    </source>
</evidence>
<name>A0A917CBC4_9HYPH</name>
<proteinExistence type="predicted"/>
<comment type="caution">
    <text evidence="3">The sequence shown here is derived from an EMBL/GenBank/DDBJ whole genome shotgun (WGS) entry which is preliminary data.</text>
</comment>
<reference evidence="3" key="2">
    <citation type="submission" date="2020-09" db="EMBL/GenBank/DDBJ databases">
        <authorList>
            <person name="Sun Q."/>
            <person name="Sedlacek I."/>
        </authorList>
    </citation>
    <scope>NUCLEOTIDE SEQUENCE</scope>
    <source>
        <strain evidence="3">CCM 7897</strain>
    </source>
</reference>
<organism evidence="3 4">
    <name type="scientific">Azorhizobium oxalatiphilum</name>
    <dbReference type="NCBI Taxonomy" id="980631"/>
    <lineage>
        <taxon>Bacteria</taxon>
        <taxon>Pseudomonadati</taxon>
        <taxon>Pseudomonadota</taxon>
        <taxon>Alphaproteobacteria</taxon>
        <taxon>Hyphomicrobiales</taxon>
        <taxon>Xanthobacteraceae</taxon>
        <taxon>Azorhizobium</taxon>
    </lineage>
</organism>
<evidence type="ECO:0000313" key="3">
    <source>
        <dbReference type="EMBL" id="GGF81167.1"/>
    </source>
</evidence>
<dbReference type="Proteomes" id="UP000606044">
    <property type="component" value="Unassembled WGS sequence"/>
</dbReference>
<evidence type="ECO:0000313" key="4">
    <source>
        <dbReference type="Proteomes" id="UP000606044"/>
    </source>
</evidence>
<evidence type="ECO:0000256" key="2">
    <source>
        <dbReference type="ARBA" id="ARBA00022842"/>
    </source>
</evidence>
<reference evidence="3" key="1">
    <citation type="journal article" date="2014" name="Int. J. Syst. Evol. Microbiol.">
        <title>Complete genome sequence of Corynebacterium casei LMG S-19264T (=DSM 44701T), isolated from a smear-ripened cheese.</title>
        <authorList>
            <consortium name="US DOE Joint Genome Institute (JGI-PGF)"/>
            <person name="Walter F."/>
            <person name="Albersmeier A."/>
            <person name="Kalinowski J."/>
            <person name="Ruckert C."/>
        </authorList>
    </citation>
    <scope>NUCLEOTIDE SEQUENCE</scope>
    <source>
        <strain evidence="3">CCM 7897</strain>
    </source>
</reference>
<dbReference type="InterPro" id="IPR029063">
    <property type="entry name" value="SAM-dependent_MTases_sf"/>
</dbReference>
<dbReference type="GO" id="GO:0008168">
    <property type="term" value="F:methyltransferase activity"/>
    <property type="evidence" value="ECO:0007669"/>
    <property type="project" value="InterPro"/>
</dbReference>
<keyword evidence="1" id="KW-0479">Metal-binding</keyword>
<dbReference type="Pfam" id="PF03492">
    <property type="entry name" value="Methyltransf_7"/>
    <property type="match status" value="1"/>
</dbReference>
<sequence length="332" mass="35852">MLAAAAGHDMLADALTRVPLVRMPPVIVNYGSAHGTHTLAPIGQAIGTLRDRIGPGAPIAVIHADQPETDFSHLFTLLRDHPDAQMQTDPEVYPFAVGRSLFGPLLSPDTATIGWSSFAVHWLSALPKGPIGHVWGDMAAPAMRRAFAQRSAEDWQAFLLHRARELVPGGCLVVVQPITQGNGEPNLRVLMGWLQRELEDMAADGMIGATEFSGMTIPVHDRTAQDILSAFTEGRFRSLTILAEETRDLPDPYWAAYAGTSDVQALSAGYISFVQTAFMPSLLRALDPGRTDAFARAFSGRLLAGLRQRVLEAPQALASPLATHALLLQKDL</sequence>
<dbReference type="InterPro" id="IPR042086">
    <property type="entry name" value="MeTrfase_capping"/>
</dbReference>
<dbReference type="PANTHER" id="PTHR31009">
    <property type="entry name" value="S-ADENOSYL-L-METHIONINE:CARBOXYL METHYLTRANSFERASE FAMILY PROTEIN"/>
    <property type="match status" value="1"/>
</dbReference>
<dbReference type="InterPro" id="IPR005299">
    <property type="entry name" value="MeTrfase_7"/>
</dbReference>
<dbReference type="GO" id="GO:0046872">
    <property type="term" value="F:metal ion binding"/>
    <property type="evidence" value="ECO:0007669"/>
    <property type="project" value="UniProtKB-KW"/>
</dbReference>
<dbReference type="AlphaFoldDB" id="A0A917CBC4"/>
<keyword evidence="4" id="KW-1185">Reference proteome</keyword>
<gene>
    <name evidence="3" type="ORF">GCM10007301_46620</name>
</gene>